<reference evidence="1 2" key="1">
    <citation type="submission" date="2019-10" db="EMBL/GenBank/DDBJ databases">
        <title>Whole genome shotgun sequence of Acrocarpospora corrugata NBRC 13972.</title>
        <authorList>
            <person name="Ichikawa N."/>
            <person name="Kimura A."/>
            <person name="Kitahashi Y."/>
            <person name="Komaki H."/>
            <person name="Oguchi A."/>
        </authorList>
    </citation>
    <scope>NUCLEOTIDE SEQUENCE [LARGE SCALE GENOMIC DNA]</scope>
    <source>
        <strain evidence="1 2">NBRC 13972</strain>
    </source>
</reference>
<evidence type="ECO:0000313" key="1">
    <source>
        <dbReference type="EMBL" id="GER99654.1"/>
    </source>
</evidence>
<dbReference type="InterPro" id="IPR003462">
    <property type="entry name" value="ODC_Mu_crystall"/>
</dbReference>
<dbReference type="InterPro" id="IPR036291">
    <property type="entry name" value="NAD(P)-bd_dom_sf"/>
</dbReference>
<dbReference type="Proteomes" id="UP000334990">
    <property type="component" value="Unassembled WGS sequence"/>
</dbReference>
<dbReference type="GO" id="GO:0005737">
    <property type="term" value="C:cytoplasm"/>
    <property type="evidence" value="ECO:0007669"/>
    <property type="project" value="TreeGrafter"/>
</dbReference>
<comment type="caution">
    <text evidence="1">The sequence shown here is derived from an EMBL/GenBank/DDBJ whole genome shotgun (WGS) entry which is preliminary data.</text>
</comment>
<dbReference type="PANTHER" id="PTHR13812">
    <property type="entry name" value="KETIMINE REDUCTASE MU-CRYSTALLIN"/>
    <property type="match status" value="1"/>
</dbReference>
<dbReference type="EMBL" id="BLAD01000041">
    <property type="protein sequence ID" value="GER99654.1"/>
    <property type="molecule type" value="Genomic_DNA"/>
</dbReference>
<gene>
    <name evidence="1" type="ORF">Acor_17180</name>
</gene>
<keyword evidence="2" id="KW-1185">Reference proteome</keyword>
<dbReference type="SUPFAM" id="SSF51735">
    <property type="entry name" value="NAD(P)-binding Rossmann-fold domains"/>
    <property type="match status" value="1"/>
</dbReference>
<dbReference type="RefSeq" id="WP_155336042.1">
    <property type="nucleotide sequence ID" value="NZ_BAAABN010000020.1"/>
</dbReference>
<dbReference type="OrthoDB" id="4311033at2"/>
<evidence type="ECO:0000313" key="2">
    <source>
        <dbReference type="Proteomes" id="UP000334990"/>
    </source>
</evidence>
<dbReference type="PIRSF" id="PIRSF001439">
    <property type="entry name" value="CryM"/>
    <property type="match status" value="1"/>
</dbReference>
<dbReference type="Pfam" id="PF02423">
    <property type="entry name" value="OCD_Mu_crystall"/>
    <property type="match status" value="1"/>
</dbReference>
<organism evidence="1 2">
    <name type="scientific">Acrocarpospora corrugata</name>
    <dbReference type="NCBI Taxonomy" id="35763"/>
    <lineage>
        <taxon>Bacteria</taxon>
        <taxon>Bacillati</taxon>
        <taxon>Actinomycetota</taxon>
        <taxon>Actinomycetes</taxon>
        <taxon>Streptosporangiales</taxon>
        <taxon>Streptosporangiaceae</taxon>
        <taxon>Acrocarpospora</taxon>
    </lineage>
</organism>
<name>A0A5M3VSB6_9ACTN</name>
<protein>
    <submittedName>
        <fullName evidence="1">Ornithine cyclodeaminase</fullName>
    </submittedName>
</protein>
<sequence length="306" mass="31910">MTHPPYVDLPTLTALVSLPAAIDALEGALRAGWPGQDPLRTSVPTQSGEFLLMPSEGPRYVGIKVITVAPGNPARRLPRIQGTYILHDAATLTPLALFDAAALTTLRTPAISAVATKHLARPDATELVVAGTGPQALGHVLAMRAIRDIQRVGVLGRTPESTDTFVKTLVDIGISAYPAGAGDVAQAHILSLCTTARSPVVPDAWIGDRAHLNVIGSHKLTAREVETATVARSQVVVESREAALAEAGDLVMAFADGVPPSVIVADLAELVGGATIDPARVTLFKSVGTGWEDLAVAALAYERLSR</sequence>
<dbReference type="Gene3D" id="3.40.50.720">
    <property type="entry name" value="NAD(P)-binding Rossmann-like Domain"/>
    <property type="match status" value="1"/>
</dbReference>
<dbReference type="PANTHER" id="PTHR13812:SF19">
    <property type="entry name" value="KETIMINE REDUCTASE MU-CRYSTALLIN"/>
    <property type="match status" value="1"/>
</dbReference>
<dbReference type="InterPro" id="IPR023401">
    <property type="entry name" value="ODC_N"/>
</dbReference>
<proteinExistence type="predicted"/>
<dbReference type="AlphaFoldDB" id="A0A5M3VSB6"/>
<dbReference type="Gene3D" id="3.30.1780.10">
    <property type="entry name" value="ornithine cyclodeaminase, domain 1"/>
    <property type="match status" value="1"/>
</dbReference>
<accession>A0A5M3VSB6</accession>